<dbReference type="OrthoDB" id="1143964at2"/>
<keyword evidence="1" id="KW-0812">Transmembrane</keyword>
<dbReference type="RefSeq" id="WP_123898616.1">
    <property type="nucleotide sequence ID" value="NZ_RPFJ01000017.1"/>
</dbReference>
<evidence type="ECO:0000313" key="3">
    <source>
        <dbReference type="Proteomes" id="UP000270856"/>
    </source>
</evidence>
<evidence type="ECO:0000256" key="1">
    <source>
        <dbReference type="SAM" id="Phobius"/>
    </source>
</evidence>
<keyword evidence="3" id="KW-1185">Reference proteome</keyword>
<dbReference type="AlphaFoldDB" id="A0A3N4NEA3"/>
<feature type="transmembrane region" description="Helical" evidence="1">
    <location>
        <begin position="112"/>
        <end position="134"/>
    </location>
</feature>
<organism evidence="2 3">
    <name type="scientific">Aureibaculum marinum</name>
    <dbReference type="NCBI Taxonomy" id="2487930"/>
    <lineage>
        <taxon>Bacteria</taxon>
        <taxon>Pseudomonadati</taxon>
        <taxon>Bacteroidota</taxon>
        <taxon>Flavobacteriia</taxon>
        <taxon>Flavobacteriales</taxon>
        <taxon>Flavobacteriaceae</taxon>
        <taxon>Aureibaculum</taxon>
    </lineage>
</organism>
<keyword evidence="1" id="KW-1133">Transmembrane helix</keyword>
<accession>A0A3N4NEA3</accession>
<protein>
    <recommendedName>
        <fullName evidence="4">Sugar transporter</fullName>
    </recommendedName>
</protein>
<sequence length="145" mass="16440">MTKSTTNRPPIWFWIISVIALIWNGMGVYQYLQQAYKTESFKSLYNQEQLVMIENTPSWVIAAFAIAVFGGLLGAIALLLRKKWAKPIFLLSLIGIIFQMTYNFFVTNAIEVYGPGAIIMPIMILTGGIILLWFSKKGIAKKWLT</sequence>
<feature type="transmembrane region" description="Helical" evidence="1">
    <location>
        <begin position="87"/>
        <end position="106"/>
    </location>
</feature>
<name>A0A3N4NEA3_9FLAO</name>
<evidence type="ECO:0008006" key="4">
    <source>
        <dbReference type="Google" id="ProtNLM"/>
    </source>
</evidence>
<evidence type="ECO:0000313" key="2">
    <source>
        <dbReference type="EMBL" id="RPD94501.1"/>
    </source>
</evidence>
<feature type="transmembrane region" description="Helical" evidence="1">
    <location>
        <begin position="12"/>
        <end position="32"/>
    </location>
</feature>
<dbReference type="EMBL" id="RPFJ01000017">
    <property type="protein sequence ID" value="RPD94501.1"/>
    <property type="molecule type" value="Genomic_DNA"/>
</dbReference>
<proteinExistence type="predicted"/>
<feature type="transmembrane region" description="Helical" evidence="1">
    <location>
        <begin position="59"/>
        <end position="80"/>
    </location>
</feature>
<comment type="caution">
    <text evidence="2">The sequence shown here is derived from an EMBL/GenBank/DDBJ whole genome shotgun (WGS) entry which is preliminary data.</text>
</comment>
<gene>
    <name evidence="2" type="ORF">EGM88_12230</name>
</gene>
<keyword evidence="1" id="KW-0472">Membrane</keyword>
<dbReference type="Proteomes" id="UP000270856">
    <property type="component" value="Unassembled WGS sequence"/>
</dbReference>
<reference evidence="2 3" key="1">
    <citation type="submission" date="2018-11" db="EMBL/GenBank/DDBJ databases">
        <title>Aureibaculum marinum gen. nov., sp. nov., a member of the family Flavobacteriaceae isolated from the Bohai Sea.</title>
        <authorList>
            <person name="Ji X."/>
        </authorList>
    </citation>
    <scope>NUCLEOTIDE SEQUENCE [LARGE SCALE GENOMIC DNA]</scope>
    <source>
        <strain evidence="2 3">BH-SD17</strain>
    </source>
</reference>